<accession>A0A6D2JF07</accession>
<evidence type="ECO:0000313" key="1">
    <source>
        <dbReference type="EMBL" id="CAA7040098.1"/>
    </source>
</evidence>
<evidence type="ECO:0000313" key="2">
    <source>
        <dbReference type="Proteomes" id="UP000467841"/>
    </source>
</evidence>
<dbReference type="EMBL" id="CACVBM020001222">
    <property type="protein sequence ID" value="CAA7040098.1"/>
    <property type="molecule type" value="Genomic_DNA"/>
</dbReference>
<keyword evidence="2" id="KW-1185">Reference proteome</keyword>
<name>A0A6D2JF07_9BRAS</name>
<protein>
    <submittedName>
        <fullName evidence="1">Uncharacterized protein</fullName>
    </submittedName>
</protein>
<proteinExistence type="predicted"/>
<gene>
    <name evidence="1" type="ORF">MERR_LOCUS27333</name>
</gene>
<dbReference type="AlphaFoldDB" id="A0A6D2JF07"/>
<organism evidence="1 2">
    <name type="scientific">Microthlaspi erraticum</name>
    <dbReference type="NCBI Taxonomy" id="1685480"/>
    <lineage>
        <taxon>Eukaryota</taxon>
        <taxon>Viridiplantae</taxon>
        <taxon>Streptophyta</taxon>
        <taxon>Embryophyta</taxon>
        <taxon>Tracheophyta</taxon>
        <taxon>Spermatophyta</taxon>
        <taxon>Magnoliopsida</taxon>
        <taxon>eudicotyledons</taxon>
        <taxon>Gunneridae</taxon>
        <taxon>Pentapetalae</taxon>
        <taxon>rosids</taxon>
        <taxon>malvids</taxon>
        <taxon>Brassicales</taxon>
        <taxon>Brassicaceae</taxon>
        <taxon>Coluteocarpeae</taxon>
        <taxon>Microthlaspi</taxon>
    </lineage>
</organism>
<comment type="caution">
    <text evidence="1">The sequence shown here is derived from an EMBL/GenBank/DDBJ whole genome shotgun (WGS) entry which is preliminary data.</text>
</comment>
<reference evidence="1" key="1">
    <citation type="submission" date="2020-01" db="EMBL/GenBank/DDBJ databases">
        <authorList>
            <person name="Mishra B."/>
        </authorList>
    </citation>
    <scope>NUCLEOTIDE SEQUENCE [LARGE SCALE GENOMIC DNA]</scope>
</reference>
<dbReference type="Proteomes" id="UP000467841">
    <property type="component" value="Unassembled WGS sequence"/>
</dbReference>
<sequence length="318" mass="35975">MRGSHSLHEDRIKEQMLIFNGPITFNYPAAWRMDQREAAIHPKWMGMGEAAASMPQHHWLHAGERSILWRFWLVTFHAGKALPESNLSSKGELCHRTRCTSILGRSRYASTGTYGVTISRASLLQQCGKKSERRDCSLGRVNIIRPYDPTNSEVRSMSEGWPGYYVFLGCGIRVLWCANLNAGGGGIIPRRLCLEFREFPLYRGPRLTDEPRHFVALLRTSVPRTVWGCYTFSALKYKKIPFAHRTNVGLCVDNDLGSKSVLFLCLPSPSLHRLGDILFRTSLIYLLSSSTATHERQAFDTTVWGNAMWMAPVDNPLA</sequence>